<evidence type="ECO:0000313" key="3">
    <source>
        <dbReference type="Proteomes" id="UP000008871"/>
    </source>
</evidence>
<evidence type="ECO:0000313" key="2">
    <source>
        <dbReference type="EMBL" id="CAL16888.1"/>
    </source>
</evidence>
<reference evidence="2 3" key="1">
    <citation type="journal article" date="2006" name="Nat. Biotechnol.">
        <title>Genome sequence of the ubiquitous hydrocarbon-degrading marine bacterium Alcanivorax borkumensis.</title>
        <authorList>
            <person name="Schneiker S."/>
            <person name="Martins dos Santos V.A.P."/>
            <person name="Bartels D."/>
            <person name="Bekel T."/>
            <person name="Brecht M."/>
            <person name="Buhrmester J."/>
            <person name="Chernikova T.N."/>
            <person name="Denaro R."/>
            <person name="Ferrer M."/>
            <person name="Gertler C."/>
            <person name="Goesmann A."/>
            <person name="Golyshina O.V."/>
            <person name="Kaminski F."/>
            <person name="Khachane A.N."/>
            <person name="Lang S."/>
            <person name="Linke B."/>
            <person name="McHardy A.C."/>
            <person name="Meyer F."/>
            <person name="Nechitaylo T."/>
            <person name="Puehler A."/>
            <person name="Regenhardt D."/>
            <person name="Rupp O."/>
            <person name="Sabirova J.S."/>
            <person name="Selbitschka W."/>
            <person name="Yakimov M.M."/>
            <person name="Timmis K.N."/>
            <person name="Vorhoelter F.-J."/>
            <person name="Weidner S."/>
            <person name="Kaiser O."/>
            <person name="Golyshin P.N."/>
        </authorList>
    </citation>
    <scope>NUCLEOTIDE SEQUENCE [LARGE SCALE GENOMIC DNA]</scope>
    <source>
        <strain evidence="3">ATCC 700651 / DSM 11573 / NCIMB 13689 / SK2</strain>
    </source>
</reference>
<keyword evidence="3" id="KW-1185">Reference proteome</keyword>
<evidence type="ECO:0008006" key="4">
    <source>
        <dbReference type="Google" id="ProtNLM"/>
    </source>
</evidence>
<feature type="signal peptide" evidence="1">
    <location>
        <begin position="1"/>
        <end position="31"/>
    </location>
</feature>
<protein>
    <recommendedName>
        <fullName evidence="4">DUF3108 domain-containing protein</fullName>
    </recommendedName>
</protein>
<dbReference type="AlphaFoldDB" id="Q0VPL0"/>
<dbReference type="RefSeq" id="WP_011588721.1">
    <property type="nucleotide sequence ID" value="NC_008260.1"/>
</dbReference>
<dbReference type="Proteomes" id="UP000008871">
    <property type="component" value="Chromosome"/>
</dbReference>
<keyword evidence="1" id="KW-0732">Signal</keyword>
<feature type="chain" id="PRO_5004179036" description="DUF3108 domain-containing protein" evidence="1">
    <location>
        <begin position="32"/>
        <end position="260"/>
    </location>
</feature>
<gene>
    <name evidence="2" type="ordered locus">ABO_1440</name>
</gene>
<sequence>MTNNTGIFTLGRLPLSLAIVACQSLYSLAYAQDPVTFPDQLRPAEGTYRVVVSGIPVGLSATIRLEKANPGYRLHFNVQNRLFSHQESAHFNWQNCTATPYYYQHASAGFGIERGGEIRFDWSTGQALGSKATYRLAEASLDALSVAMVARCHMANGDDSFSYAVAEPDGMAEYHYVSLGNDSLKTPAGTWKVTGLEREYAERGRHSEFWAAKKLDYFMVRMDHRENPFIRGRIELTDFRYLDEPDNNSTRHDGSTVTSR</sequence>
<dbReference type="EMBL" id="AM286690">
    <property type="protein sequence ID" value="CAL16888.1"/>
    <property type="molecule type" value="Genomic_DNA"/>
</dbReference>
<dbReference type="HOGENOM" id="CLU_1068064_0_0_6"/>
<dbReference type="Pfam" id="PF11306">
    <property type="entry name" value="DUF3108"/>
    <property type="match status" value="1"/>
</dbReference>
<dbReference type="STRING" id="393595.ABO_1440"/>
<dbReference type="InterPro" id="IPR021457">
    <property type="entry name" value="DUF3108"/>
</dbReference>
<dbReference type="KEGG" id="abo:ABO_1440"/>
<proteinExistence type="predicted"/>
<evidence type="ECO:0000256" key="1">
    <source>
        <dbReference type="SAM" id="SignalP"/>
    </source>
</evidence>
<name>Q0VPL0_ALCBS</name>
<organism evidence="2 3">
    <name type="scientific">Alcanivorax borkumensis (strain ATCC 700651 / DSM 11573 / NCIMB 13689 / SK2)</name>
    <dbReference type="NCBI Taxonomy" id="393595"/>
    <lineage>
        <taxon>Bacteria</taxon>
        <taxon>Pseudomonadati</taxon>
        <taxon>Pseudomonadota</taxon>
        <taxon>Gammaproteobacteria</taxon>
        <taxon>Oceanospirillales</taxon>
        <taxon>Alcanivoracaceae</taxon>
        <taxon>Alcanivorax</taxon>
    </lineage>
</organism>
<accession>Q0VPL0</accession>